<feature type="domain" description="USP" evidence="12">
    <location>
        <begin position="258"/>
        <end position="615"/>
    </location>
</feature>
<evidence type="ECO:0000256" key="7">
    <source>
        <dbReference type="ARBA" id="ARBA00022833"/>
    </source>
</evidence>
<comment type="similarity">
    <text evidence="2">Belongs to the peptidase C19 family.</text>
</comment>
<dbReference type="InterPro" id="IPR038765">
    <property type="entry name" value="Papain-like_cys_pep_sf"/>
</dbReference>
<feature type="compositionally biased region" description="Pro residues" evidence="11">
    <location>
        <begin position="66"/>
        <end position="78"/>
    </location>
</feature>
<organism evidence="14 15">
    <name type="scientific">Meira miltonrushii</name>
    <dbReference type="NCBI Taxonomy" id="1280837"/>
    <lineage>
        <taxon>Eukaryota</taxon>
        <taxon>Fungi</taxon>
        <taxon>Dikarya</taxon>
        <taxon>Basidiomycota</taxon>
        <taxon>Ustilaginomycotina</taxon>
        <taxon>Exobasidiomycetes</taxon>
        <taxon>Exobasidiales</taxon>
        <taxon>Brachybasidiaceae</taxon>
        <taxon>Meira</taxon>
    </lineage>
</organism>
<name>A0A316VBP2_9BASI</name>
<dbReference type="Pfam" id="PF00443">
    <property type="entry name" value="UCH"/>
    <property type="match status" value="1"/>
</dbReference>
<proteinExistence type="inferred from homology"/>
<evidence type="ECO:0000256" key="10">
    <source>
        <dbReference type="PROSITE-ProRule" id="PRU00502"/>
    </source>
</evidence>
<dbReference type="GO" id="GO:0016579">
    <property type="term" value="P:protein deubiquitination"/>
    <property type="evidence" value="ECO:0007669"/>
    <property type="project" value="InterPro"/>
</dbReference>
<keyword evidence="4" id="KW-0479">Metal-binding</keyword>
<protein>
    <submittedName>
        <fullName evidence="14">Cysteine proteinase</fullName>
    </submittedName>
</protein>
<dbReference type="PROSITE" id="PS50235">
    <property type="entry name" value="USP_3"/>
    <property type="match status" value="1"/>
</dbReference>
<evidence type="ECO:0000256" key="9">
    <source>
        <dbReference type="ARBA" id="ARBA00023242"/>
    </source>
</evidence>
<evidence type="ECO:0000313" key="15">
    <source>
        <dbReference type="Proteomes" id="UP000245771"/>
    </source>
</evidence>
<dbReference type="InterPro" id="IPR013083">
    <property type="entry name" value="Znf_RING/FYVE/PHD"/>
</dbReference>
<evidence type="ECO:0000259" key="13">
    <source>
        <dbReference type="PROSITE" id="PS50271"/>
    </source>
</evidence>
<dbReference type="InterPro" id="IPR033809">
    <property type="entry name" value="USP39"/>
</dbReference>
<dbReference type="CDD" id="cd02669">
    <property type="entry name" value="Peptidase_C19M"/>
    <property type="match status" value="1"/>
</dbReference>
<evidence type="ECO:0000313" key="14">
    <source>
        <dbReference type="EMBL" id="PWN34724.1"/>
    </source>
</evidence>
<keyword evidence="8" id="KW-0508">mRNA splicing</keyword>
<keyword evidence="3" id="KW-0507">mRNA processing</keyword>
<dbReference type="GO" id="GO:0004843">
    <property type="term" value="F:cysteine-type deubiquitinase activity"/>
    <property type="evidence" value="ECO:0007669"/>
    <property type="project" value="InterPro"/>
</dbReference>
<dbReference type="EMBL" id="KZ819603">
    <property type="protein sequence ID" value="PWN34724.1"/>
    <property type="molecule type" value="Genomic_DNA"/>
</dbReference>
<dbReference type="InterPro" id="IPR050185">
    <property type="entry name" value="Ub_carboxyl-term_hydrolase"/>
</dbReference>
<dbReference type="SUPFAM" id="SSF54001">
    <property type="entry name" value="Cysteine proteinases"/>
    <property type="match status" value="1"/>
</dbReference>
<feature type="domain" description="UBP-type" evidence="13">
    <location>
        <begin position="135"/>
        <end position="232"/>
    </location>
</feature>
<evidence type="ECO:0000256" key="1">
    <source>
        <dbReference type="ARBA" id="ARBA00004123"/>
    </source>
</evidence>
<gene>
    <name evidence="14" type="ORF">FA14DRAFT_122926</name>
</gene>
<accession>A0A316VBP2</accession>
<dbReference type="FunFam" id="3.30.40.10:FF:000068">
    <property type="entry name" value="U4/U6.U5 tri-snRNP-associated protein 2"/>
    <property type="match status" value="1"/>
</dbReference>
<dbReference type="OrthoDB" id="10263353at2759"/>
<evidence type="ECO:0000256" key="5">
    <source>
        <dbReference type="ARBA" id="ARBA00022728"/>
    </source>
</evidence>
<dbReference type="Pfam" id="PF02148">
    <property type="entry name" value="zf-UBP"/>
    <property type="match status" value="1"/>
</dbReference>
<dbReference type="RefSeq" id="XP_025355026.1">
    <property type="nucleotide sequence ID" value="XM_025496544.1"/>
</dbReference>
<dbReference type="InParanoid" id="A0A316VBP2"/>
<dbReference type="Proteomes" id="UP000245771">
    <property type="component" value="Unassembled WGS sequence"/>
</dbReference>
<dbReference type="FunCoup" id="A0A316VBP2">
    <property type="interactions" value="664"/>
</dbReference>
<evidence type="ECO:0000256" key="2">
    <source>
        <dbReference type="ARBA" id="ARBA00009085"/>
    </source>
</evidence>
<dbReference type="GeneID" id="37018325"/>
<keyword evidence="9" id="KW-0539">Nucleus</keyword>
<dbReference type="Gene3D" id="3.90.70.10">
    <property type="entry name" value="Cysteine proteinases"/>
    <property type="match status" value="1"/>
</dbReference>
<feature type="region of interest" description="Disordered" evidence="11">
    <location>
        <begin position="1"/>
        <end position="99"/>
    </location>
</feature>
<evidence type="ECO:0000256" key="4">
    <source>
        <dbReference type="ARBA" id="ARBA00022723"/>
    </source>
</evidence>
<dbReference type="SMART" id="SM00290">
    <property type="entry name" value="ZnF_UBP"/>
    <property type="match status" value="1"/>
</dbReference>
<dbReference type="Gene3D" id="3.30.40.10">
    <property type="entry name" value="Zinc/RING finger domain, C3HC4 (zinc finger)"/>
    <property type="match status" value="1"/>
</dbReference>
<evidence type="ECO:0000256" key="8">
    <source>
        <dbReference type="ARBA" id="ARBA00023187"/>
    </source>
</evidence>
<keyword evidence="5" id="KW-0747">Spliceosome</keyword>
<keyword evidence="15" id="KW-1185">Reference proteome</keyword>
<dbReference type="InterPro" id="IPR001394">
    <property type="entry name" value="Peptidase_C19_UCH"/>
</dbReference>
<dbReference type="GO" id="GO:0005681">
    <property type="term" value="C:spliceosomal complex"/>
    <property type="evidence" value="ECO:0007669"/>
    <property type="project" value="UniProtKB-KW"/>
</dbReference>
<dbReference type="InterPro" id="IPR028889">
    <property type="entry name" value="USP"/>
</dbReference>
<dbReference type="GO" id="GO:0000245">
    <property type="term" value="P:spliceosomal complex assembly"/>
    <property type="evidence" value="ECO:0007669"/>
    <property type="project" value="InterPro"/>
</dbReference>
<reference evidence="14 15" key="1">
    <citation type="journal article" date="2018" name="Mol. Biol. Evol.">
        <title>Broad Genomic Sampling Reveals a Smut Pathogenic Ancestry of the Fungal Clade Ustilaginomycotina.</title>
        <authorList>
            <person name="Kijpornyongpan T."/>
            <person name="Mondo S.J."/>
            <person name="Barry K."/>
            <person name="Sandor L."/>
            <person name="Lee J."/>
            <person name="Lipzen A."/>
            <person name="Pangilinan J."/>
            <person name="LaButti K."/>
            <person name="Hainaut M."/>
            <person name="Henrissat B."/>
            <person name="Grigoriev I.V."/>
            <person name="Spatafora J.W."/>
            <person name="Aime M.C."/>
        </authorList>
    </citation>
    <scope>NUCLEOTIDE SEQUENCE [LARGE SCALE GENOMIC DNA]</scope>
    <source>
        <strain evidence="14 15">MCA 3882</strain>
    </source>
</reference>
<evidence type="ECO:0000256" key="3">
    <source>
        <dbReference type="ARBA" id="ARBA00022664"/>
    </source>
</evidence>
<dbReference type="SUPFAM" id="SSF57850">
    <property type="entry name" value="RING/U-box"/>
    <property type="match status" value="1"/>
</dbReference>
<dbReference type="PANTHER" id="PTHR21646:SF16">
    <property type="entry name" value="U4_U6.U5 TRI-SNRNP-ASSOCIATED PROTEIN 2"/>
    <property type="match status" value="1"/>
</dbReference>
<dbReference type="InterPro" id="IPR001607">
    <property type="entry name" value="Znf_UBP"/>
</dbReference>
<evidence type="ECO:0000256" key="11">
    <source>
        <dbReference type="SAM" id="MobiDB-lite"/>
    </source>
</evidence>
<sequence>MPPRRTKRSAATVEAEEETNESHLNGQASTSQPAKRARISEVDGNATEEAQPPAPTELESEDTTLPPAPPASPPPPPLDDGTDILPPPPPPDEGDTERLNGNVTAEQEQDEEAIGGADYWAKLANEEASAAQSSGGDLYLDTINRSLLDFDFEKLCSISLSNINVYACLVCGKYFQGRGPNSYAYLHSINESHRVFINLESAEVYVLPDNYKVKDASLADIRYLLHPTYSEKHIKTIDAPDAREALDLRANSYLPGFVGLNNLGANDYMNVIIQALAHVKPLRNFFLRDSLAKSTELVRRFASLMRKIWNPRNFKAQVSPHEFLQEVANASKGRFSITKQGDPIEFLGWLLNKLHTDLGGGGKKNKRSIISDCFMGHVRVESQKVFVRSGIELEDGEDVKMTTEQLDKLDSDGRKEGGQEDAYGNAKFNIDREVKVDRSPFFLLAIDLPPIPVFQDVIEKNIIPQVPIATVLSKYDGVSFQEARGMIRRYKTLRLPPFLILHFKRFTKNNFIEERNRTIVEYPVKGLDLSPYIEDPSLASISTTYDLVANVTLEATAGTVRENAIWRSQDANADVDDDDLTEEEKWFSIQDLLVESIDKQLLFLGESYIQIWARRG</sequence>
<comment type="subcellular location">
    <subcellularLocation>
        <location evidence="1">Nucleus</location>
    </subcellularLocation>
</comment>
<dbReference type="PROSITE" id="PS50271">
    <property type="entry name" value="ZF_UBP"/>
    <property type="match status" value="1"/>
</dbReference>
<keyword evidence="7" id="KW-0862">Zinc</keyword>
<evidence type="ECO:0000256" key="6">
    <source>
        <dbReference type="ARBA" id="ARBA00022771"/>
    </source>
</evidence>
<dbReference type="GO" id="GO:0008270">
    <property type="term" value="F:zinc ion binding"/>
    <property type="evidence" value="ECO:0007669"/>
    <property type="project" value="UniProtKB-KW"/>
</dbReference>
<dbReference type="STRING" id="1280837.A0A316VBP2"/>
<evidence type="ECO:0000259" key="12">
    <source>
        <dbReference type="PROSITE" id="PS50235"/>
    </source>
</evidence>
<feature type="compositionally biased region" description="Polar residues" evidence="11">
    <location>
        <begin position="22"/>
        <end position="33"/>
    </location>
</feature>
<keyword evidence="6 10" id="KW-0863">Zinc-finger</keyword>
<dbReference type="PANTHER" id="PTHR21646">
    <property type="entry name" value="UBIQUITIN CARBOXYL-TERMINAL HYDROLASE"/>
    <property type="match status" value="1"/>
</dbReference>
<dbReference type="AlphaFoldDB" id="A0A316VBP2"/>